<organism evidence="2 3">
    <name type="scientific">Goodea atripinnis</name>
    <dbReference type="NCBI Taxonomy" id="208336"/>
    <lineage>
        <taxon>Eukaryota</taxon>
        <taxon>Metazoa</taxon>
        <taxon>Chordata</taxon>
        <taxon>Craniata</taxon>
        <taxon>Vertebrata</taxon>
        <taxon>Euteleostomi</taxon>
        <taxon>Actinopterygii</taxon>
        <taxon>Neopterygii</taxon>
        <taxon>Teleostei</taxon>
        <taxon>Neoteleostei</taxon>
        <taxon>Acanthomorphata</taxon>
        <taxon>Ovalentaria</taxon>
        <taxon>Atherinomorphae</taxon>
        <taxon>Cyprinodontiformes</taxon>
        <taxon>Goodeidae</taxon>
        <taxon>Goodea</taxon>
    </lineage>
</organism>
<feature type="compositionally biased region" description="Polar residues" evidence="1">
    <location>
        <begin position="15"/>
        <end position="24"/>
    </location>
</feature>
<dbReference type="InterPro" id="IPR051484">
    <property type="entry name" value="Tensin_PTEN_phosphatase"/>
</dbReference>
<evidence type="ECO:0000256" key="1">
    <source>
        <dbReference type="SAM" id="MobiDB-lite"/>
    </source>
</evidence>
<gene>
    <name evidence="2" type="ORF">GOODEAATRI_013058</name>
</gene>
<keyword evidence="3" id="KW-1185">Reference proteome</keyword>
<comment type="caution">
    <text evidence="2">The sequence shown here is derived from an EMBL/GenBank/DDBJ whole genome shotgun (WGS) entry which is preliminary data.</text>
</comment>
<sequence>MHSGYTTPDERHGNLSRQSSSSGYQGPPTPSFPISSAGYPDGGIGISFRQGSPAPGFQPQLPEKRRMSSGDRPNGALSYGTLNGKIMSPVSGGSTSGYFHTLSDFSRFNMHANKGSHASFIFTADGSPESKLNVKFVQDTTKFWYKPDISREQGKLLLVGFSD</sequence>
<dbReference type="EMBL" id="JAHRIO010030846">
    <property type="protein sequence ID" value="MEQ2168316.1"/>
    <property type="molecule type" value="Genomic_DNA"/>
</dbReference>
<dbReference type="PANTHER" id="PTHR45734">
    <property type="entry name" value="TENSIN"/>
    <property type="match status" value="1"/>
</dbReference>
<name>A0ABV0NAA2_9TELE</name>
<dbReference type="PANTHER" id="PTHR45734:SF3">
    <property type="entry name" value="TENSIN-1"/>
    <property type="match status" value="1"/>
</dbReference>
<accession>A0ABV0NAA2</accession>
<reference evidence="2 3" key="1">
    <citation type="submission" date="2021-06" db="EMBL/GenBank/DDBJ databases">
        <authorList>
            <person name="Palmer J.M."/>
        </authorList>
    </citation>
    <scope>NUCLEOTIDE SEQUENCE [LARGE SCALE GENOMIC DNA]</scope>
    <source>
        <strain evidence="2 3">GA_2019</strain>
        <tissue evidence="2">Muscle</tissue>
    </source>
</reference>
<dbReference type="Proteomes" id="UP001476798">
    <property type="component" value="Unassembled WGS sequence"/>
</dbReference>
<proteinExistence type="predicted"/>
<evidence type="ECO:0000313" key="3">
    <source>
        <dbReference type="Proteomes" id="UP001476798"/>
    </source>
</evidence>
<evidence type="ECO:0000313" key="2">
    <source>
        <dbReference type="EMBL" id="MEQ2168316.1"/>
    </source>
</evidence>
<feature type="region of interest" description="Disordered" evidence="1">
    <location>
        <begin position="1"/>
        <end position="80"/>
    </location>
</feature>
<protein>
    <submittedName>
        <fullName evidence="2">Uncharacterized protein</fullName>
    </submittedName>
</protein>